<dbReference type="InterPro" id="IPR011047">
    <property type="entry name" value="Quinoprotein_ADH-like_sf"/>
</dbReference>
<name>A0A1H5PAL9_9ACTN</name>
<feature type="signal peptide" evidence="2">
    <location>
        <begin position="1"/>
        <end position="23"/>
    </location>
</feature>
<feature type="chain" id="PRO_5038551721" description="PQQ-like domain-containing protein" evidence="2">
    <location>
        <begin position="24"/>
        <end position="470"/>
    </location>
</feature>
<feature type="compositionally biased region" description="Acidic residues" evidence="1">
    <location>
        <begin position="24"/>
        <end position="48"/>
    </location>
</feature>
<dbReference type="Proteomes" id="UP000181980">
    <property type="component" value="Unassembled WGS sequence"/>
</dbReference>
<gene>
    <name evidence="3" type="ORF">SAMN04488561_3890</name>
</gene>
<evidence type="ECO:0000256" key="2">
    <source>
        <dbReference type="SAM" id="SignalP"/>
    </source>
</evidence>
<dbReference type="PROSITE" id="PS51257">
    <property type="entry name" value="PROKAR_LIPOPROTEIN"/>
    <property type="match status" value="1"/>
</dbReference>
<evidence type="ECO:0008006" key="5">
    <source>
        <dbReference type="Google" id="ProtNLM"/>
    </source>
</evidence>
<dbReference type="EMBL" id="FNUC01000004">
    <property type="protein sequence ID" value="SEF10067.1"/>
    <property type="molecule type" value="Genomic_DNA"/>
</dbReference>
<protein>
    <recommendedName>
        <fullName evidence="5">PQQ-like domain-containing protein</fullName>
    </recommendedName>
</protein>
<dbReference type="STRING" id="561176.SAMN04488561_3890"/>
<evidence type="ECO:0000256" key="1">
    <source>
        <dbReference type="SAM" id="MobiDB-lite"/>
    </source>
</evidence>
<dbReference type="RefSeq" id="WP_069109690.1">
    <property type="nucleotide sequence ID" value="NZ_FNUC01000004.1"/>
</dbReference>
<dbReference type="OrthoDB" id="5168423at2"/>
<keyword evidence="4" id="KW-1185">Reference proteome</keyword>
<accession>A0A1H5PAL9</accession>
<organism evidence="3 4">
    <name type="scientific">Jiangella alba</name>
    <dbReference type="NCBI Taxonomy" id="561176"/>
    <lineage>
        <taxon>Bacteria</taxon>
        <taxon>Bacillati</taxon>
        <taxon>Actinomycetota</taxon>
        <taxon>Actinomycetes</taxon>
        <taxon>Jiangellales</taxon>
        <taxon>Jiangellaceae</taxon>
        <taxon>Jiangella</taxon>
    </lineage>
</organism>
<evidence type="ECO:0000313" key="3">
    <source>
        <dbReference type="EMBL" id="SEF10067.1"/>
    </source>
</evidence>
<sequence>MRNIRGRATALLAVAAVALTACGDDSEPSADETSTEAPSEEPSDDPSTPEETTPAFSCPPELTDALPESLDPGTCWSHPDLERPALADGTVFALEPDASDPTTARHILALDAETGERLWKSEVLPGQVSALRATEVDGGPGVAVVVTEDNAGDAVTEASTAWGYLAWPADAGGDDGGNAGSEDPAFEAEEHITVAQGENPHTEVFWTDQGVLAGDFLLKPGATEFVPVNRDPEPMVVGAYDLDEFFAGVSGDLMISYVRGIAYEVSEDGDTYVGWLARTLDGAEAWNTVTSTPNEEDLLFAEGPNHTTILVGPYLLTIAATDENATAFEVTWLDAATHEPATPSAADLAGAQPVIADSGGLAAAGALLSPDGTRLFTGWSGGALILDVEAGTVTPVATDFTIQGSAIDDSTVFGATENGTLTVDLAGAEATAIEPPHESFDLVDDEVGVALLQGGVGETSYLVGGPRADG</sequence>
<feature type="region of interest" description="Disordered" evidence="1">
    <location>
        <begin position="22"/>
        <end position="77"/>
    </location>
</feature>
<evidence type="ECO:0000313" key="4">
    <source>
        <dbReference type="Proteomes" id="UP000181980"/>
    </source>
</evidence>
<reference evidence="4" key="1">
    <citation type="submission" date="2016-10" db="EMBL/GenBank/DDBJ databases">
        <authorList>
            <person name="Varghese N."/>
            <person name="Submissions S."/>
        </authorList>
    </citation>
    <scope>NUCLEOTIDE SEQUENCE [LARGE SCALE GENOMIC DNA]</scope>
    <source>
        <strain evidence="4">DSM 45237</strain>
    </source>
</reference>
<keyword evidence="2" id="KW-0732">Signal</keyword>
<dbReference type="SUPFAM" id="SSF50998">
    <property type="entry name" value="Quinoprotein alcohol dehydrogenase-like"/>
    <property type="match status" value="1"/>
</dbReference>
<proteinExistence type="predicted"/>
<dbReference type="AlphaFoldDB" id="A0A1H5PAL9"/>